<comment type="caution">
    <text evidence="1">The sequence shown here is derived from an EMBL/GenBank/DDBJ whole genome shotgun (WGS) entry which is preliminary data.</text>
</comment>
<evidence type="ECO:0000313" key="1">
    <source>
        <dbReference type="EMBL" id="KAK1141316.1"/>
    </source>
</evidence>
<proteinExistence type="predicted"/>
<reference evidence="1 2" key="1">
    <citation type="journal article" date="2023" name="ACS Omega">
        <title>Identification of the Neoaspergillic Acid Biosynthesis Gene Cluster by Establishing an In Vitro CRISPR-Ribonucleoprotein Genetic System in Aspergillus melleus.</title>
        <authorList>
            <person name="Yuan B."/>
            <person name="Grau M.F."/>
            <person name="Murata R.M."/>
            <person name="Torok T."/>
            <person name="Venkateswaran K."/>
            <person name="Stajich J.E."/>
            <person name="Wang C.C.C."/>
        </authorList>
    </citation>
    <scope>NUCLEOTIDE SEQUENCE [LARGE SCALE GENOMIC DNA]</scope>
    <source>
        <strain evidence="1 2">IMV 1140</strain>
    </source>
</reference>
<keyword evidence="2" id="KW-1185">Reference proteome</keyword>
<dbReference type="Proteomes" id="UP001177260">
    <property type="component" value="Unassembled WGS sequence"/>
</dbReference>
<accession>A0ACC3AUP3</accession>
<sequence>MTPPKRILVTCATGNQGRGVVHRSLAAGHYVYAYVRDPTTPTATQLEGLGARLIRGDLGDINALRSATQGMDAVFHTEVQTGDWAGDLQRSTNVIDAARASSTVSTILVSTAIKTGQHESFPGWGPEHPMRQYWLNKHALECRVREAGFQHWTIIRLGHFLQNLRASMSPLTFPGFVDDRVLRVAWKPDTKLPWVDAANVGVVVAKVVSDPEGYTHQEIDLAVEALTVEELAGKLTRHLREEVKVHYLSNEEMDDMTKQGSPVPAAHRWTNEVPGEGAVGKFKELDLTPVDTFLATNASEI</sequence>
<gene>
    <name evidence="1" type="ORF">N8T08_009223</name>
</gene>
<dbReference type="EMBL" id="JAOPJF010000066">
    <property type="protein sequence ID" value="KAK1141316.1"/>
    <property type="molecule type" value="Genomic_DNA"/>
</dbReference>
<name>A0ACC3AUP3_9EURO</name>
<organism evidence="1 2">
    <name type="scientific">Aspergillus melleus</name>
    <dbReference type="NCBI Taxonomy" id="138277"/>
    <lineage>
        <taxon>Eukaryota</taxon>
        <taxon>Fungi</taxon>
        <taxon>Dikarya</taxon>
        <taxon>Ascomycota</taxon>
        <taxon>Pezizomycotina</taxon>
        <taxon>Eurotiomycetes</taxon>
        <taxon>Eurotiomycetidae</taxon>
        <taxon>Eurotiales</taxon>
        <taxon>Aspergillaceae</taxon>
        <taxon>Aspergillus</taxon>
        <taxon>Aspergillus subgen. Circumdati</taxon>
    </lineage>
</organism>
<evidence type="ECO:0000313" key="2">
    <source>
        <dbReference type="Proteomes" id="UP001177260"/>
    </source>
</evidence>
<protein>
    <submittedName>
        <fullName evidence="1">Uncharacterized protein</fullName>
    </submittedName>
</protein>